<keyword evidence="2" id="KW-1185">Reference proteome</keyword>
<gene>
    <name evidence="1" type="ORF">KC19_10G037400</name>
</gene>
<sequence length="70" mass="7963">MAFAYYGDTAIRRPMKGGLMGRCTLLSRLATLTRSIPGESAFHLWPHGRGRAYLFEESAFPLDNKFVLWL</sequence>
<evidence type="ECO:0000313" key="2">
    <source>
        <dbReference type="Proteomes" id="UP000822688"/>
    </source>
</evidence>
<organism evidence="1 2">
    <name type="scientific">Ceratodon purpureus</name>
    <name type="common">Fire moss</name>
    <name type="synonym">Dicranum purpureum</name>
    <dbReference type="NCBI Taxonomy" id="3225"/>
    <lineage>
        <taxon>Eukaryota</taxon>
        <taxon>Viridiplantae</taxon>
        <taxon>Streptophyta</taxon>
        <taxon>Embryophyta</taxon>
        <taxon>Bryophyta</taxon>
        <taxon>Bryophytina</taxon>
        <taxon>Bryopsida</taxon>
        <taxon>Dicranidae</taxon>
        <taxon>Pseudoditrichales</taxon>
        <taxon>Ditrichaceae</taxon>
        <taxon>Ceratodon</taxon>
    </lineage>
</organism>
<dbReference type="EMBL" id="CM026431">
    <property type="protein sequence ID" value="KAG0558557.1"/>
    <property type="molecule type" value="Genomic_DNA"/>
</dbReference>
<reference evidence="1" key="1">
    <citation type="submission" date="2020-06" db="EMBL/GenBank/DDBJ databases">
        <title>WGS assembly of Ceratodon purpureus strain R40.</title>
        <authorList>
            <person name="Carey S.B."/>
            <person name="Jenkins J."/>
            <person name="Shu S."/>
            <person name="Lovell J.T."/>
            <person name="Sreedasyam A."/>
            <person name="Maumus F."/>
            <person name="Tiley G.P."/>
            <person name="Fernandez-Pozo N."/>
            <person name="Barry K."/>
            <person name="Chen C."/>
            <person name="Wang M."/>
            <person name="Lipzen A."/>
            <person name="Daum C."/>
            <person name="Saski C.A."/>
            <person name="Payton A.C."/>
            <person name="Mcbreen J.C."/>
            <person name="Conrad R.E."/>
            <person name="Kollar L.M."/>
            <person name="Olsson S."/>
            <person name="Huttunen S."/>
            <person name="Landis J.B."/>
            <person name="Wickett N.J."/>
            <person name="Johnson M.G."/>
            <person name="Rensing S.A."/>
            <person name="Grimwood J."/>
            <person name="Schmutz J."/>
            <person name="Mcdaniel S.F."/>
        </authorList>
    </citation>
    <scope>NUCLEOTIDE SEQUENCE</scope>
    <source>
        <strain evidence="1">R40</strain>
    </source>
</reference>
<comment type="caution">
    <text evidence="1">The sequence shown here is derived from an EMBL/GenBank/DDBJ whole genome shotgun (WGS) entry which is preliminary data.</text>
</comment>
<accession>A0A8T0GJ27</accession>
<proteinExistence type="predicted"/>
<dbReference type="Proteomes" id="UP000822688">
    <property type="component" value="Chromosome 10"/>
</dbReference>
<evidence type="ECO:0000313" key="1">
    <source>
        <dbReference type="EMBL" id="KAG0558557.1"/>
    </source>
</evidence>
<name>A0A8T0GJ27_CERPU</name>
<dbReference type="AlphaFoldDB" id="A0A8T0GJ27"/>
<protein>
    <submittedName>
        <fullName evidence="1">Uncharacterized protein</fullName>
    </submittedName>
</protein>